<organism evidence="1 2">
    <name type="scientific">Streptobacillus felis</name>
    <dbReference type="NCBI Taxonomy" id="1384509"/>
    <lineage>
        <taxon>Bacteria</taxon>
        <taxon>Fusobacteriati</taxon>
        <taxon>Fusobacteriota</taxon>
        <taxon>Fusobacteriia</taxon>
        <taxon>Fusobacteriales</taxon>
        <taxon>Leptotrichiaceae</taxon>
        <taxon>Streptobacillus</taxon>
    </lineage>
</organism>
<dbReference type="AlphaFoldDB" id="A0A7Z0PEP9"/>
<comment type="caution">
    <text evidence="1">The sequence shown here is derived from an EMBL/GenBank/DDBJ whole genome shotgun (WGS) entry which is preliminary data.</text>
</comment>
<gene>
    <name evidence="1" type="ORF">HP397_00790</name>
</gene>
<proteinExistence type="predicted"/>
<evidence type="ECO:0000313" key="2">
    <source>
        <dbReference type="Proteomes" id="UP000526184"/>
    </source>
</evidence>
<sequence>MRGHFKGHEKNIVLNDNSKKIEDNIDIRIDVINKILCEFDNLHTRFKEKFEVDYKKFINDKKELEIKFIIEDSKIENFENMIDEFEKEEDIENIATAYLSLDKYGRDEIEKRYFILKFEKDGIIDQLKVKFVKDNRYLKKIELLNNYAFLNNLYINYLPNFIFERMYFIKIVSLPNNINIFDFVYDKEVKIYFDFLEYNDEIQINKFIFWNIEKINYFANKKIMPTENNIYYEYEFSLDKNSNYLLVDEEKEIYGLINEGNYLKVWTTNYGYKLWKMLKINNIKKEVRFSNKIYTGYFKVFNETFLKNLFDSNIIFKEAIENFKIITEKNITGKEEIILEIFFKNNYFAKVDILNYLNQLMEEMFYKMKIKICQKTF</sequence>
<keyword evidence="2" id="KW-1185">Reference proteome</keyword>
<dbReference type="RefSeq" id="WP_180135294.1">
    <property type="nucleotide sequence ID" value="NZ_JABMKT010000002.1"/>
</dbReference>
<accession>A0A7Z0PEP9</accession>
<name>A0A7Z0PEP9_9FUSO</name>
<dbReference type="Proteomes" id="UP000526184">
    <property type="component" value="Unassembled WGS sequence"/>
</dbReference>
<evidence type="ECO:0000313" key="1">
    <source>
        <dbReference type="EMBL" id="NYV27363.1"/>
    </source>
</evidence>
<dbReference type="EMBL" id="JABMKT010000002">
    <property type="protein sequence ID" value="NYV27363.1"/>
    <property type="molecule type" value="Genomic_DNA"/>
</dbReference>
<protein>
    <submittedName>
        <fullName evidence="1">Uncharacterized protein</fullName>
    </submittedName>
</protein>
<reference evidence="1 2" key="1">
    <citation type="submission" date="2020-05" db="EMBL/GenBank/DDBJ databases">
        <title>Streptobacillus felis strain LHL191014123.</title>
        <authorList>
            <person name="Fawzy A."/>
            <person name="Rau J."/>
            <person name="Risse K."/>
            <person name="Schauerte N."/>
            <person name="Geiger C."/>
            <person name="Blom J."/>
            <person name="Imirzalioglu C."/>
            <person name="Falgenhauer J."/>
            <person name="Bach A."/>
            <person name="Herden C."/>
            <person name="Eisenberg T."/>
        </authorList>
    </citation>
    <scope>NUCLEOTIDE SEQUENCE [LARGE SCALE GENOMIC DNA]</scope>
    <source>
        <strain evidence="1 2">LHL191014123</strain>
    </source>
</reference>